<keyword evidence="2" id="KW-1185">Reference proteome</keyword>
<protein>
    <submittedName>
        <fullName evidence="1">Uncharacterized protein</fullName>
    </submittedName>
</protein>
<sequence length="77" mass="8927">MVTSNDLPKLKSDENRTIDFEFNHELRKSRFAEHRRPRTGWIAEFESLRPMGRHLASPRVRGARAILSAPARSTLKI</sequence>
<name>A0A834K7B1_VESVU</name>
<evidence type="ECO:0000313" key="2">
    <source>
        <dbReference type="Proteomes" id="UP000614350"/>
    </source>
</evidence>
<comment type="caution">
    <text evidence="1">The sequence shown here is derived from an EMBL/GenBank/DDBJ whole genome shotgun (WGS) entry which is preliminary data.</text>
</comment>
<dbReference type="EMBL" id="JACSEA010000006">
    <property type="protein sequence ID" value="KAF7398656.1"/>
    <property type="molecule type" value="Genomic_DNA"/>
</dbReference>
<dbReference type="Proteomes" id="UP000614350">
    <property type="component" value="Unassembled WGS sequence"/>
</dbReference>
<proteinExistence type="predicted"/>
<reference evidence="1" key="1">
    <citation type="journal article" date="2020" name="G3 (Bethesda)">
        <title>High-Quality Assemblies for Three Invasive Social Wasps from the &lt;i&gt;Vespula&lt;/i&gt; Genus.</title>
        <authorList>
            <person name="Harrop T.W.R."/>
            <person name="Guhlin J."/>
            <person name="McLaughlin G.M."/>
            <person name="Permina E."/>
            <person name="Stockwell P."/>
            <person name="Gilligan J."/>
            <person name="Le Lec M.F."/>
            <person name="Gruber M.A.M."/>
            <person name="Quinn O."/>
            <person name="Lovegrove M."/>
            <person name="Duncan E.J."/>
            <person name="Remnant E.J."/>
            <person name="Van Eeckhoven J."/>
            <person name="Graham B."/>
            <person name="Knapp R.A."/>
            <person name="Langford K.W."/>
            <person name="Kronenberg Z."/>
            <person name="Press M.O."/>
            <person name="Eacker S.M."/>
            <person name="Wilson-Rankin E.E."/>
            <person name="Purcell J."/>
            <person name="Lester P.J."/>
            <person name="Dearden P.K."/>
        </authorList>
    </citation>
    <scope>NUCLEOTIDE SEQUENCE</scope>
    <source>
        <strain evidence="1">Marl-1</strain>
    </source>
</reference>
<accession>A0A834K7B1</accession>
<dbReference type="AlphaFoldDB" id="A0A834K7B1"/>
<evidence type="ECO:0000313" key="1">
    <source>
        <dbReference type="EMBL" id="KAF7398656.1"/>
    </source>
</evidence>
<organism evidence="1 2">
    <name type="scientific">Vespula vulgaris</name>
    <name type="common">Yellow jacket</name>
    <name type="synonym">Wasp</name>
    <dbReference type="NCBI Taxonomy" id="7454"/>
    <lineage>
        <taxon>Eukaryota</taxon>
        <taxon>Metazoa</taxon>
        <taxon>Ecdysozoa</taxon>
        <taxon>Arthropoda</taxon>
        <taxon>Hexapoda</taxon>
        <taxon>Insecta</taxon>
        <taxon>Pterygota</taxon>
        <taxon>Neoptera</taxon>
        <taxon>Endopterygota</taxon>
        <taxon>Hymenoptera</taxon>
        <taxon>Apocrita</taxon>
        <taxon>Aculeata</taxon>
        <taxon>Vespoidea</taxon>
        <taxon>Vespidae</taxon>
        <taxon>Vespinae</taxon>
        <taxon>Vespula</taxon>
    </lineage>
</organism>
<gene>
    <name evidence="1" type="ORF">HZH66_006553</name>
</gene>